<comment type="caution">
    <text evidence="1">The sequence shown here is derived from an EMBL/GenBank/DDBJ whole genome shotgun (WGS) entry which is preliminary data.</text>
</comment>
<name>A0A1V6LRY0_9FLAO</name>
<evidence type="ECO:0000313" key="1">
    <source>
        <dbReference type="EMBL" id="OQD42932.1"/>
    </source>
</evidence>
<protein>
    <submittedName>
        <fullName evidence="1">Uncharacterized protein</fullName>
    </submittedName>
</protein>
<evidence type="ECO:0000313" key="2">
    <source>
        <dbReference type="Proteomes" id="UP000191680"/>
    </source>
</evidence>
<proteinExistence type="predicted"/>
<dbReference type="EMBL" id="MTBC01000004">
    <property type="protein sequence ID" value="OQD42932.1"/>
    <property type="molecule type" value="Genomic_DNA"/>
</dbReference>
<reference evidence="1 2" key="1">
    <citation type="submission" date="2016-12" db="EMBL/GenBank/DDBJ databases">
        <authorList>
            <person name="Song W.-J."/>
            <person name="Kurnit D.M."/>
        </authorList>
    </citation>
    <scope>NUCLEOTIDE SEQUENCE [LARGE SCALE GENOMIC DNA]</scope>
    <source>
        <strain evidence="1 2">HSG9</strain>
    </source>
</reference>
<organism evidence="1 2">
    <name type="scientific">Croceivirga radicis</name>
    <dbReference type="NCBI Taxonomy" id="1929488"/>
    <lineage>
        <taxon>Bacteria</taxon>
        <taxon>Pseudomonadati</taxon>
        <taxon>Bacteroidota</taxon>
        <taxon>Flavobacteriia</taxon>
        <taxon>Flavobacteriales</taxon>
        <taxon>Flavobacteriaceae</taxon>
        <taxon>Croceivirga</taxon>
    </lineage>
</organism>
<accession>A0A1V6LRY0</accession>
<dbReference type="AlphaFoldDB" id="A0A1V6LRY0"/>
<sequence>MKTKQIFTYILLFTLLFFKVSTFHVFSHSENEETEIENCILCEVTFAQQQEVLIAPTTIDFKVESFTAISIPLPIQTEVPSTSYFYFRHTSRPPPARFA</sequence>
<keyword evidence="2" id="KW-1185">Reference proteome</keyword>
<dbReference type="OrthoDB" id="1179540at2"/>
<gene>
    <name evidence="1" type="ORF">BUL40_07505</name>
</gene>
<dbReference type="Proteomes" id="UP000191680">
    <property type="component" value="Unassembled WGS sequence"/>
</dbReference>
<dbReference type="RefSeq" id="WP_080318730.1">
    <property type="nucleotide sequence ID" value="NZ_MTBC01000004.1"/>
</dbReference>